<feature type="compositionally biased region" description="Basic and acidic residues" evidence="1">
    <location>
        <begin position="621"/>
        <end position="634"/>
    </location>
</feature>
<feature type="compositionally biased region" description="Basic and acidic residues" evidence="1">
    <location>
        <begin position="398"/>
        <end position="414"/>
    </location>
</feature>
<feature type="region of interest" description="Disordered" evidence="1">
    <location>
        <begin position="28"/>
        <end position="63"/>
    </location>
</feature>
<dbReference type="PANTHER" id="PTHR34403:SF14">
    <property type="entry name" value="OS05G0225800 PROTEIN"/>
    <property type="match status" value="1"/>
</dbReference>
<proteinExistence type="predicted"/>
<feature type="compositionally biased region" description="Basic and acidic residues" evidence="1">
    <location>
        <begin position="588"/>
        <end position="598"/>
    </location>
</feature>
<feature type="compositionally biased region" description="Basic and acidic residues" evidence="1">
    <location>
        <begin position="693"/>
        <end position="713"/>
    </location>
</feature>
<feature type="compositionally biased region" description="Basic and acidic residues" evidence="1">
    <location>
        <begin position="466"/>
        <end position="482"/>
    </location>
</feature>
<dbReference type="InterPro" id="IPR050972">
    <property type="entry name" value="SDr-like"/>
</dbReference>
<feature type="compositionally biased region" description="Pro residues" evidence="1">
    <location>
        <begin position="260"/>
        <end position="270"/>
    </location>
</feature>
<feature type="compositionally biased region" description="Low complexity" evidence="1">
    <location>
        <begin position="319"/>
        <end position="339"/>
    </location>
</feature>
<dbReference type="PANTHER" id="PTHR34403">
    <property type="entry name" value="TOL-PAL SYSTEM PROTEIN TOLA"/>
    <property type="match status" value="1"/>
</dbReference>
<dbReference type="AlphaFoldDB" id="A0AAN6N618"/>
<sequence>MIIDLVAFLAVGAATSFVLKSTMAKKKKSTKPKAVASPEDALSPTSEVEEIDTRPETSPYASPAFTLPFAKPFTIPTEVLRTSPKLLSICEEEGREAELQQVPEEVGHIVVHYLHTGTYETLKPKESATTTKQACELKTSIQAYVAARNFELPALRLLAERKIEQFGDGLPTLSLLEVTRDAYPALSESDEWFLTYLKGRIRPVLEDPIKLLGSDFLDRVSSILSPNKVLLKTMMELFCEKMIPRPEPAAPAPVQEAGPSLPPPSFPPSKPQTGFQKGIVEPFVRQGSPAKAEPKKQDLKSVLEAHPPKGLPQPRLRGSPEPQSRAASPSQSRAASPSQLKALPELLAKMMPQPQPQSPKVVPESKRKTSPGPQPKAIPEAPPKIVLEPPPTVVAEPQRQEEEITLVHEDHEHAPGPSTEPTKTVPSPQEPEVTSESEPKVVPEAVSEVAPEEVPEVAPEVSPTEQARESTREEATTGKESEATPEIQSETKPEAKPEAKPETKPEEEVTPLEEPKSKLEPEPESMPDPQPESDNAAPPLQAPQELNLEAEPAPEPESTSLPAPVAVCEPDVGTKLEAEEATPVPAEPKPESKPDEGVHVPPLEEALLVNGTSPSPEESGSEPREPQELLKEEITTSFEAPPPIETPPTPEDAAWAARKPTPVLEITVPYKEEAALPSKGAEPEPEPAAAESQPERQSERQLERCPERSESEPAKLGPEPTVQHGSPPAPQSETAATARTDAELKKLDPMPEQDGSDAAPSLKEIKPESAPVVSGGAQLKWRSWRRRLLLFGK</sequence>
<keyword evidence="3" id="KW-1185">Reference proteome</keyword>
<dbReference type="Proteomes" id="UP001303473">
    <property type="component" value="Unassembled WGS sequence"/>
</dbReference>
<feature type="compositionally biased region" description="Pro residues" evidence="1">
    <location>
        <begin position="372"/>
        <end position="392"/>
    </location>
</feature>
<protein>
    <recommendedName>
        <fullName evidence="4">BTB domain-containing protein</fullName>
    </recommendedName>
</protein>
<feature type="compositionally biased region" description="Low complexity" evidence="1">
    <location>
        <begin position="440"/>
        <end position="449"/>
    </location>
</feature>
<feature type="compositionally biased region" description="Basic and acidic residues" evidence="1">
    <location>
        <begin position="740"/>
        <end position="749"/>
    </location>
</feature>
<evidence type="ECO:0008006" key="4">
    <source>
        <dbReference type="Google" id="ProtNLM"/>
    </source>
</evidence>
<evidence type="ECO:0000313" key="3">
    <source>
        <dbReference type="Proteomes" id="UP001303473"/>
    </source>
</evidence>
<feature type="compositionally biased region" description="Low complexity" evidence="1">
    <location>
        <begin position="542"/>
        <end position="564"/>
    </location>
</feature>
<feature type="region of interest" description="Disordered" evidence="1">
    <location>
        <begin position="305"/>
        <end position="778"/>
    </location>
</feature>
<comment type="caution">
    <text evidence="2">The sequence shown here is derived from an EMBL/GenBank/DDBJ whole genome shotgun (WGS) entry which is preliminary data.</text>
</comment>
<feature type="compositionally biased region" description="Pro residues" evidence="1">
    <location>
        <begin position="640"/>
        <end position="650"/>
    </location>
</feature>
<organism evidence="2 3">
    <name type="scientific">Diplogelasinospora grovesii</name>
    <dbReference type="NCBI Taxonomy" id="303347"/>
    <lineage>
        <taxon>Eukaryota</taxon>
        <taxon>Fungi</taxon>
        <taxon>Dikarya</taxon>
        <taxon>Ascomycota</taxon>
        <taxon>Pezizomycotina</taxon>
        <taxon>Sordariomycetes</taxon>
        <taxon>Sordariomycetidae</taxon>
        <taxon>Sordariales</taxon>
        <taxon>Diplogelasinosporaceae</taxon>
        <taxon>Diplogelasinospora</taxon>
    </lineage>
</organism>
<feature type="region of interest" description="Disordered" evidence="1">
    <location>
        <begin position="249"/>
        <end position="275"/>
    </location>
</feature>
<name>A0AAN6N618_9PEZI</name>
<dbReference type="EMBL" id="MU853839">
    <property type="protein sequence ID" value="KAK3938037.1"/>
    <property type="molecule type" value="Genomic_DNA"/>
</dbReference>
<accession>A0AAN6N618</accession>
<feature type="compositionally biased region" description="Basic and acidic residues" evidence="1">
    <location>
        <begin position="489"/>
        <end position="521"/>
    </location>
</feature>
<gene>
    <name evidence="2" type="ORF">QBC46DRAFT_391199</name>
</gene>
<evidence type="ECO:0000256" key="1">
    <source>
        <dbReference type="SAM" id="MobiDB-lite"/>
    </source>
</evidence>
<reference evidence="3" key="1">
    <citation type="journal article" date="2023" name="Mol. Phylogenet. Evol.">
        <title>Genome-scale phylogeny and comparative genomics of the fungal order Sordariales.</title>
        <authorList>
            <person name="Hensen N."/>
            <person name="Bonometti L."/>
            <person name="Westerberg I."/>
            <person name="Brannstrom I.O."/>
            <person name="Guillou S."/>
            <person name="Cros-Aarteil S."/>
            <person name="Calhoun S."/>
            <person name="Haridas S."/>
            <person name="Kuo A."/>
            <person name="Mondo S."/>
            <person name="Pangilinan J."/>
            <person name="Riley R."/>
            <person name="LaButti K."/>
            <person name="Andreopoulos B."/>
            <person name="Lipzen A."/>
            <person name="Chen C."/>
            <person name="Yan M."/>
            <person name="Daum C."/>
            <person name="Ng V."/>
            <person name="Clum A."/>
            <person name="Steindorff A."/>
            <person name="Ohm R.A."/>
            <person name="Martin F."/>
            <person name="Silar P."/>
            <person name="Natvig D.O."/>
            <person name="Lalanne C."/>
            <person name="Gautier V."/>
            <person name="Ament-Velasquez S.L."/>
            <person name="Kruys A."/>
            <person name="Hutchinson M.I."/>
            <person name="Powell A.J."/>
            <person name="Barry K."/>
            <person name="Miller A.N."/>
            <person name="Grigoriev I.V."/>
            <person name="Debuchy R."/>
            <person name="Gladieux P."/>
            <person name="Hiltunen Thoren M."/>
            <person name="Johannesson H."/>
        </authorList>
    </citation>
    <scope>NUCLEOTIDE SEQUENCE [LARGE SCALE GENOMIC DNA]</scope>
    <source>
        <strain evidence="3">CBS 340.73</strain>
    </source>
</reference>
<evidence type="ECO:0000313" key="2">
    <source>
        <dbReference type="EMBL" id="KAK3938037.1"/>
    </source>
</evidence>